<keyword evidence="12" id="KW-1185">Reference proteome</keyword>
<dbReference type="HOGENOM" id="CLU_690024_0_0_2"/>
<feature type="transmembrane region" description="Helical" evidence="9">
    <location>
        <begin position="34"/>
        <end position="55"/>
    </location>
</feature>
<gene>
    <name evidence="11" type="ordered locus">Cmaq_1702</name>
</gene>
<dbReference type="eggNOG" id="arCOG01961">
    <property type="taxonomic scope" value="Archaea"/>
</dbReference>
<evidence type="ECO:0000256" key="7">
    <source>
        <dbReference type="ARBA" id="ARBA00023065"/>
    </source>
</evidence>
<comment type="subcellular location">
    <subcellularLocation>
        <location evidence="1">Cell membrane</location>
        <topology evidence="1">Multi-pass membrane protein</topology>
    </subcellularLocation>
</comment>
<keyword evidence="7" id="KW-0406">Ion transport</keyword>
<dbReference type="PANTHER" id="PTHR32507">
    <property type="entry name" value="NA(+)/H(+) ANTIPORTER 1"/>
    <property type="match status" value="1"/>
</dbReference>
<keyword evidence="5 9" id="KW-0812">Transmembrane</keyword>
<protein>
    <submittedName>
        <fullName evidence="11">Sodium/hydrogen exchanger</fullName>
    </submittedName>
</protein>
<evidence type="ECO:0000256" key="2">
    <source>
        <dbReference type="ARBA" id="ARBA00022448"/>
    </source>
</evidence>
<dbReference type="AlphaFoldDB" id="A8MAE8"/>
<dbReference type="Pfam" id="PF00999">
    <property type="entry name" value="Na_H_Exchanger"/>
    <property type="match status" value="1"/>
</dbReference>
<evidence type="ECO:0000259" key="10">
    <source>
        <dbReference type="Pfam" id="PF00999"/>
    </source>
</evidence>
<proteinExistence type="predicted"/>
<feature type="domain" description="Cation/H+ exchanger transmembrane" evidence="10">
    <location>
        <begin position="13"/>
        <end position="388"/>
    </location>
</feature>
<feature type="transmembrane region" description="Helical" evidence="9">
    <location>
        <begin position="90"/>
        <end position="116"/>
    </location>
</feature>
<feature type="transmembrane region" description="Helical" evidence="9">
    <location>
        <begin position="122"/>
        <end position="147"/>
    </location>
</feature>
<dbReference type="OrthoDB" id="11709at2157"/>
<keyword evidence="6 9" id="KW-1133">Transmembrane helix</keyword>
<keyword evidence="3" id="KW-0050">Antiport</keyword>
<evidence type="ECO:0000256" key="3">
    <source>
        <dbReference type="ARBA" id="ARBA00022449"/>
    </source>
</evidence>
<evidence type="ECO:0000256" key="6">
    <source>
        <dbReference type="ARBA" id="ARBA00022989"/>
    </source>
</evidence>
<dbReference type="PANTHER" id="PTHR32507:SF0">
    <property type="entry name" value="NA(+)_H(+) ANTIPORTER 2-RELATED"/>
    <property type="match status" value="1"/>
</dbReference>
<feature type="transmembrane region" description="Helical" evidence="9">
    <location>
        <begin position="6"/>
        <end position="25"/>
    </location>
</feature>
<feature type="transmembrane region" description="Helical" evidence="9">
    <location>
        <begin position="365"/>
        <end position="387"/>
    </location>
</feature>
<feature type="transmembrane region" description="Helical" evidence="9">
    <location>
        <begin position="288"/>
        <end position="320"/>
    </location>
</feature>
<evidence type="ECO:0000313" key="12">
    <source>
        <dbReference type="Proteomes" id="UP000001137"/>
    </source>
</evidence>
<dbReference type="STRING" id="397948.Cmaq_1702"/>
<feature type="transmembrane region" description="Helical" evidence="9">
    <location>
        <begin position="190"/>
        <end position="215"/>
    </location>
</feature>
<feature type="transmembrane region" description="Helical" evidence="9">
    <location>
        <begin position="159"/>
        <end position="184"/>
    </location>
</feature>
<dbReference type="GO" id="GO:0005886">
    <property type="term" value="C:plasma membrane"/>
    <property type="evidence" value="ECO:0007669"/>
    <property type="project" value="UniProtKB-SubCell"/>
</dbReference>
<evidence type="ECO:0000256" key="4">
    <source>
        <dbReference type="ARBA" id="ARBA00022475"/>
    </source>
</evidence>
<dbReference type="GO" id="GO:0015297">
    <property type="term" value="F:antiporter activity"/>
    <property type="evidence" value="ECO:0007669"/>
    <property type="project" value="UniProtKB-KW"/>
</dbReference>
<dbReference type="GO" id="GO:1902600">
    <property type="term" value="P:proton transmembrane transport"/>
    <property type="evidence" value="ECO:0007669"/>
    <property type="project" value="InterPro"/>
</dbReference>
<dbReference type="InterPro" id="IPR006153">
    <property type="entry name" value="Cation/H_exchanger_TM"/>
</dbReference>
<dbReference type="GeneID" id="5708452"/>
<dbReference type="KEGG" id="cma:Cmaq_1702"/>
<reference evidence="11 12" key="1">
    <citation type="submission" date="2007-10" db="EMBL/GenBank/DDBJ databases">
        <title>Complete sequence of Caldivirga maquilingensis IC-167.</title>
        <authorList>
            <consortium name="US DOE Joint Genome Institute"/>
            <person name="Copeland A."/>
            <person name="Lucas S."/>
            <person name="Lapidus A."/>
            <person name="Barry K."/>
            <person name="Glavina del Rio T."/>
            <person name="Dalin E."/>
            <person name="Tice H."/>
            <person name="Pitluck S."/>
            <person name="Saunders E."/>
            <person name="Brettin T."/>
            <person name="Bruce D."/>
            <person name="Detter J.C."/>
            <person name="Han C."/>
            <person name="Schmutz J."/>
            <person name="Larimer F."/>
            <person name="Land M."/>
            <person name="Hauser L."/>
            <person name="Kyrpides N."/>
            <person name="Ivanova N."/>
            <person name="Biddle J.F."/>
            <person name="Zhang Z."/>
            <person name="Fitz-Gibbon S.T."/>
            <person name="Lowe T.M."/>
            <person name="Saltikov C."/>
            <person name="House C.H."/>
            <person name="Richardson P."/>
        </authorList>
    </citation>
    <scope>NUCLEOTIDE SEQUENCE [LARGE SCALE GENOMIC DNA]</scope>
    <source>
        <strain evidence="12">ATCC 700844 / DSM 13496 / JCM 10307 / IC-167</strain>
    </source>
</reference>
<dbReference type="InterPro" id="IPR038770">
    <property type="entry name" value="Na+/solute_symporter_sf"/>
</dbReference>
<organism evidence="11 12">
    <name type="scientific">Caldivirga maquilingensis (strain ATCC 700844 / DSM 13496 / JCM 10307 / IC-167)</name>
    <dbReference type="NCBI Taxonomy" id="397948"/>
    <lineage>
        <taxon>Archaea</taxon>
        <taxon>Thermoproteota</taxon>
        <taxon>Thermoprotei</taxon>
        <taxon>Thermoproteales</taxon>
        <taxon>Thermoproteaceae</taxon>
        <taxon>Caldivirga</taxon>
    </lineage>
</organism>
<name>A8MAE8_CALMQ</name>
<evidence type="ECO:0000256" key="1">
    <source>
        <dbReference type="ARBA" id="ARBA00004651"/>
    </source>
</evidence>
<dbReference type="EMBL" id="CP000852">
    <property type="protein sequence ID" value="ABW02525.1"/>
    <property type="molecule type" value="Genomic_DNA"/>
</dbReference>
<feature type="transmembrane region" description="Helical" evidence="9">
    <location>
        <begin position="227"/>
        <end position="253"/>
    </location>
</feature>
<sequence length="399" mass="43929">MISTDGILITLALIILIGYVGDYLFRLTRVPEAVILMLIGILLVPIGHIIPIKYVTLLRELAPLFGDIALVMIMFDGGRKISFRTPLSSSGLGLTLATLDVVIPSALLAVIMYSFFNWPLVYGAILGAILGETTTTVIVPLATRLVISDSVYNMIVIEATFNSVVSILLFYLLTILLTGQFSILSYTRYVISYFSIAVFLGLVMGMLWLLALNWVKSTKAYAVTIGIAFLLYGVVDLLGGAAVVAVLIFAIIIGNHEVISEYMGLRLNIDEDRLNVVEDELEFLVRTFFYVLIGMISIISLYYALLALVITGLLLAIRYIEIFSIIKDSKTSTLLFALAPRGLTAAVLASIFLNMNYQPYSTHVFLVTFMVIIFTNIVSSGLLSIMVKTKVKSEEQKVK</sequence>
<dbReference type="Gene3D" id="1.20.1530.20">
    <property type="match status" value="1"/>
</dbReference>
<feature type="transmembrane region" description="Helical" evidence="9">
    <location>
        <begin position="332"/>
        <end position="353"/>
    </location>
</feature>
<keyword evidence="2" id="KW-0813">Transport</keyword>
<evidence type="ECO:0000256" key="8">
    <source>
        <dbReference type="ARBA" id="ARBA00023136"/>
    </source>
</evidence>
<dbReference type="Proteomes" id="UP000001137">
    <property type="component" value="Chromosome"/>
</dbReference>
<evidence type="ECO:0000313" key="11">
    <source>
        <dbReference type="EMBL" id="ABW02525.1"/>
    </source>
</evidence>
<keyword evidence="8 9" id="KW-0472">Membrane</keyword>
<dbReference type="RefSeq" id="WP_012186744.1">
    <property type="nucleotide sequence ID" value="NC_009954.1"/>
</dbReference>
<keyword evidence="4" id="KW-1003">Cell membrane</keyword>
<accession>A8MAE8</accession>
<evidence type="ECO:0000256" key="9">
    <source>
        <dbReference type="SAM" id="Phobius"/>
    </source>
</evidence>
<evidence type="ECO:0000256" key="5">
    <source>
        <dbReference type="ARBA" id="ARBA00022692"/>
    </source>
</evidence>